<proteinExistence type="predicted"/>
<comment type="caution">
    <text evidence="2">The sequence shown here is derived from an EMBL/GenBank/DDBJ whole genome shotgun (WGS) entry which is preliminary data.</text>
</comment>
<evidence type="ECO:0000256" key="1">
    <source>
        <dbReference type="SAM" id="MobiDB-lite"/>
    </source>
</evidence>
<sequence>MNPSPRRLKLKFKLPGRQSCDDAVASGYDGVRTSIRSNGQSHVTSNPPVSILRNGEESLSPVSPSHPERQPSMPSPSPPCHTRDRESDRQMIIEAHASHHTPLNPFSACGPTGGARRYAVYLPEPSQANPALPPSSRTALLLPSQPSLSDIGGSTDRDQVSGKTPSSKQKSQGKKTCHLPCIQRR</sequence>
<accession>A0A4S4M113</accession>
<evidence type="ECO:0000313" key="3">
    <source>
        <dbReference type="Proteomes" id="UP000310158"/>
    </source>
</evidence>
<feature type="compositionally biased region" description="Polar residues" evidence="1">
    <location>
        <begin position="161"/>
        <end position="170"/>
    </location>
</feature>
<keyword evidence="3" id="KW-1185">Reference proteome</keyword>
<gene>
    <name evidence="2" type="ORF">EW146_g2346</name>
</gene>
<organism evidence="2 3">
    <name type="scientific">Bondarzewia mesenterica</name>
    <dbReference type="NCBI Taxonomy" id="1095465"/>
    <lineage>
        <taxon>Eukaryota</taxon>
        <taxon>Fungi</taxon>
        <taxon>Dikarya</taxon>
        <taxon>Basidiomycota</taxon>
        <taxon>Agaricomycotina</taxon>
        <taxon>Agaricomycetes</taxon>
        <taxon>Russulales</taxon>
        <taxon>Bondarzewiaceae</taxon>
        <taxon>Bondarzewia</taxon>
    </lineage>
</organism>
<protein>
    <submittedName>
        <fullName evidence="2">Uncharacterized protein</fullName>
    </submittedName>
</protein>
<dbReference type="Proteomes" id="UP000310158">
    <property type="component" value="Unassembled WGS sequence"/>
</dbReference>
<feature type="region of interest" description="Disordered" evidence="1">
    <location>
        <begin position="34"/>
        <end position="185"/>
    </location>
</feature>
<dbReference type="AlphaFoldDB" id="A0A4S4M113"/>
<evidence type="ECO:0000313" key="2">
    <source>
        <dbReference type="EMBL" id="THH18694.1"/>
    </source>
</evidence>
<name>A0A4S4M113_9AGAM</name>
<feature type="compositionally biased region" description="Basic residues" evidence="1">
    <location>
        <begin position="171"/>
        <end position="185"/>
    </location>
</feature>
<feature type="compositionally biased region" description="Polar residues" evidence="1">
    <location>
        <begin position="34"/>
        <end position="48"/>
    </location>
</feature>
<reference evidence="2 3" key="1">
    <citation type="submission" date="2019-02" db="EMBL/GenBank/DDBJ databases">
        <title>Genome sequencing of the rare red list fungi Bondarzewia mesenterica.</title>
        <authorList>
            <person name="Buettner E."/>
            <person name="Kellner H."/>
        </authorList>
    </citation>
    <scope>NUCLEOTIDE SEQUENCE [LARGE SCALE GENOMIC DNA]</scope>
    <source>
        <strain evidence="2 3">DSM 108281</strain>
    </source>
</reference>
<dbReference type="EMBL" id="SGPL01000068">
    <property type="protein sequence ID" value="THH18694.1"/>
    <property type="molecule type" value="Genomic_DNA"/>
</dbReference>
<feature type="compositionally biased region" description="Basic and acidic residues" evidence="1">
    <location>
        <begin position="81"/>
        <end position="91"/>
    </location>
</feature>